<keyword evidence="1" id="KW-0540">Nuclease</keyword>
<organism evidence="1 2">
    <name type="scientific">Leptospira barantonii</name>
    <dbReference type="NCBI Taxonomy" id="2023184"/>
    <lineage>
        <taxon>Bacteria</taxon>
        <taxon>Pseudomonadati</taxon>
        <taxon>Spirochaetota</taxon>
        <taxon>Spirochaetia</taxon>
        <taxon>Leptospirales</taxon>
        <taxon>Leptospiraceae</taxon>
        <taxon>Leptospira</taxon>
    </lineage>
</organism>
<dbReference type="OrthoDB" id="979522at2"/>
<dbReference type="Proteomes" id="UP000298429">
    <property type="component" value="Unassembled WGS sequence"/>
</dbReference>
<dbReference type="GO" id="GO:0004519">
    <property type="term" value="F:endonuclease activity"/>
    <property type="evidence" value="ECO:0007669"/>
    <property type="project" value="UniProtKB-KW"/>
</dbReference>
<dbReference type="EMBL" id="RQGN01000036">
    <property type="protein sequence ID" value="TGM06012.1"/>
    <property type="molecule type" value="Genomic_DNA"/>
</dbReference>
<protein>
    <submittedName>
        <fullName evidence="1">Endonuclease</fullName>
    </submittedName>
</protein>
<dbReference type="AlphaFoldDB" id="A0A5F2BKL7"/>
<keyword evidence="1" id="KW-0378">Hydrolase</keyword>
<comment type="caution">
    <text evidence="1">The sequence shown here is derived from an EMBL/GenBank/DDBJ whole genome shotgun (WGS) entry which is preliminary data.</text>
</comment>
<gene>
    <name evidence="1" type="ORF">EHQ76_07035</name>
</gene>
<proteinExistence type="predicted"/>
<evidence type="ECO:0000313" key="1">
    <source>
        <dbReference type="EMBL" id="TGM06012.1"/>
    </source>
</evidence>
<name>A0A5F2BKL7_9LEPT</name>
<keyword evidence="1" id="KW-0255">Endonuclease</keyword>
<evidence type="ECO:0000313" key="2">
    <source>
        <dbReference type="Proteomes" id="UP000298429"/>
    </source>
</evidence>
<reference evidence="1 2" key="1">
    <citation type="journal article" date="2019" name="PLoS Negl. Trop. Dis.">
        <title>Revisiting the worldwide diversity of Leptospira species in the environment.</title>
        <authorList>
            <person name="Vincent A.T."/>
            <person name="Schiettekatte O."/>
            <person name="Bourhy P."/>
            <person name="Veyrier F.J."/>
            <person name="Picardeau M."/>
        </authorList>
    </citation>
    <scope>NUCLEOTIDE SEQUENCE [LARGE SCALE GENOMIC DNA]</scope>
    <source>
        <strain evidence="1 2">201702444</strain>
    </source>
</reference>
<dbReference type="RefSeq" id="WP_135670351.1">
    <property type="nucleotide sequence ID" value="NZ_RQGN01000036.1"/>
</dbReference>
<sequence length="171" mass="20026">MSSPIFEHISMVALPKYFKELSERIKNPLPMDKFYEFGIGEREISNSIRSHFEMESREEFQGCYVFTEGKANKYVGISKTIIHRIRQHLKGVNYTHSSLAYKLAKEKLNLGLTSKENMRNPEFLNEFKLAQKRISTWGLSVVEILDPIELYLFEVYASLELKTTYNSFETH</sequence>
<accession>A0A5F2BKL7</accession>